<keyword evidence="1" id="KW-1133">Transmembrane helix</keyword>
<evidence type="ECO:0000313" key="2">
    <source>
        <dbReference type="EMBL" id="MFC0050050.1"/>
    </source>
</evidence>
<feature type="transmembrane region" description="Helical" evidence="1">
    <location>
        <begin position="59"/>
        <end position="76"/>
    </location>
</feature>
<reference evidence="2 3" key="1">
    <citation type="submission" date="2024-09" db="EMBL/GenBank/DDBJ databases">
        <authorList>
            <person name="Sun Q."/>
            <person name="Mori K."/>
        </authorList>
    </citation>
    <scope>NUCLEOTIDE SEQUENCE [LARGE SCALE GENOMIC DNA]</scope>
    <source>
        <strain evidence="2 3">KCTC 23315</strain>
    </source>
</reference>
<name>A0ABV6BKM7_9GAMM</name>
<dbReference type="Proteomes" id="UP001589813">
    <property type="component" value="Unassembled WGS sequence"/>
</dbReference>
<dbReference type="Pfam" id="PF19667">
    <property type="entry name" value="DUF6170"/>
    <property type="match status" value="1"/>
</dbReference>
<comment type="caution">
    <text evidence="2">The sequence shown here is derived from an EMBL/GenBank/DDBJ whole genome shotgun (WGS) entry which is preliminary data.</text>
</comment>
<evidence type="ECO:0000256" key="1">
    <source>
        <dbReference type="SAM" id="Phobius"/>
    </source>
</evidence>
<protein>
    <submittedName>
        <fullName evidence="2">DUF6170 family protein</fullName>
    </submittedName>
</protein>
<accession>A0ABV6BKM7</accession>
<proteinExistence type="predicted"/>
<keyword evidence="1" id="KW-0812">Transmembrane</keyword>
<dbReference type="EMBL" id="JBHLXP010000005">
    <property type="protein sequence ID" value="MFC0050050.1"/>
    <property type="molecule type" value="Genomic_DNA"/>
</dbReference>
<feature type="transmembrane region" description="Helical" evidence="1">
    <location>
        <begin position="36"/>
        <end position="53"/>
    </location>
</feature>
<organism evidence="2 3">
    <name type="scientific">Rheinheimera tilapiae</name>
    <dbReference type="NCBI Taxonomy" id="875043"/>
    <lineage>
        <taxon>Bacteria</taxon>
        <taxon>Pseudomonadati</taxon>
        <taxon>Pseudomonadota</taxon>
        <taxon>Gammaproteobacteria</taxon>
        <taxon>Chromatiales</taxon>
        <taxon>Chromatiaceae</taxon>
        <taxon>Rheinheimera</taxon>
    </lineage>
</organism>
<evidence type="ECO:0000313" key="3">
    <source>
        <dbReference type="Proteomes" id="UP001589813"/>
    </source>
</evidence>
<keyword evidence="3" id="KW-1185">Reference proteome</keyword>
<dbReference type="InterPro" id="IPR046168">
    <property type="entry name" value="DUF6170"/>
</dbReference>
<dbReference type="RefSeq" id="WP_377247095.1">
    <property type="nucleotide sequence ID" value="NZ_JBHLXP010000005.1"/>
</dbReference>
<keyword evidence="1" id="KW-0472">Membrane</keyword>
<sequence>MFWNSRALPELQQLNFRDRMAVLRRAADQLPTPQKLILNVWKLCVLIPPFLLIARAETVLHAAGLAFGLVLIYPLLTRPVTFALVRPLLTQARRQLQL</sequence>
<gene>
    <name evidence="2" type="ORF">ACFFJP_17240</name>
</gene>